<evidence type="ECO:0000313" key="2">
    <source>
        <dbReference type="Proteomes" id="UP000501690"/>
    </source>
</evidence>
<keyword evidence="2" id="KW-1185">Reference proteome</keyword>
<name>A0A4D6LCV1_VIGUN</name>
<sequence length="56" mass="6169">MLVVVNDGCGCRFPATKAQWWRFVDAVVQVLLLAAAASMDDGGEKRWCGEADLRQN</sequence>
<evidence type="ECO:0000313" key="1">
    <source>
        <dbReference type="EMBL" id="QCD86407.1"/>
    </source>
</evidence>
<gene>
    <name evidence="1" type="ORF">DEO72_LG3g929</name>
</gene>
<reference evidence="1 2" key="1">
    <citation type="submission" date="2019-04" db="EMBL/GenBank/DDBJ databases">
        <title>An improved genome assembly and genetic linkage map for asparagus bean, Vigna unguiculata ssp. sesquipedialis.</title>
        <authorList>
            <person name="Xia Q."/>
            <person name="Zhang R."/>
            <person name="Dong Y."/>
        </authorList>
    </citation>
    <scope>NUCLEOTIDE SEQUENCE [LARGE SCALE GENOMIC DNA]</scope>
    <source>
        <tissue evidence="1">Leaf</tissue>
    </source>
</reference>
<dbReference type="Proteomes" id="UP000501690">
    <property type="component" value="Linkage Group LG3"/>
</dbReference>
<dbReference type="EMBL" id="CP039347">
    <property type="protein sequence ID" value="QCD86407.1"/>
    <property type="molecule type" value="Genomic_DNA"/>
</dbReference>
<organism evidence="1 2">
    <name type="scientific">Vigna unguiculata</name>
    <name type="common">Cowpea</name>
    <dbReference type="NCBI Taxonomy" id="3917"/>
    <lineage>
        <taxon>Eukaryota</taxon>
        <taxon>Viridiplantae</taxon>
        <taxon>Streptophyta</taxon>
        <taxon>Embryophyta</taxon>
        <taxon>Tracheophyta</taxon>
        <taxon>Spermatophyta</taxon>
        <taxon>Magnoliopsida</taxon>
        <taxon>eudicotyledons</taxon>
        <taxon>Gunneridae</taxon>
        <taxon>Pentapetalae</taxon>
        <taxon>rosids</taxon>
        <taxon>fabids</taxon>
        <taxon>Fabales</taxon>
        <taxon>Fabaceae</taxon>
        <taxon>Papilionoideae</taxon>
        <taxon>50 kb inversion clade</taxon>
        <taxon>NPAAA clade</taxon>
        <taxon>indigoferoid/millettioid clade</taxon>
        <taxon>Phaseoleae</taxon>
        <taxon>Vigna</taxon>
    </lineage>
</organism>
<protein>
    <submittedName>
        <fullName evidence="1">Uncharacterized protein</fullName>
    </submittedName>
</protein>
<dbReference type="AlphaFoldDB" id="A0A4D6LCV1"/>
<accession>A0A4D6LCV1</accession>
<proteinExistence type="predicted"/>